<dbReference type="OrthoDB" id="433955at2759"/>
<dbReference type="GO" id="GO:0008757">
    <property type="term" value="F:S-adenosylmethionine-dependent methyltransferase activity"/>
    <property type="evidence" value="ECO:0007669"/>
    <property type="project" value="UniProtKB-ARBA"/>
</dbReference>
<sequence length="397" mass="43101">MAKLSNPISPTVSLPQLKFLSNCSLIQVLDALTNLRVLYFPSPLVESLQLQNKSKPNARLFCDNSAPDSGYASAEEDDDDDDDDDASLDVDGRNEALELLRTDEFERAFAIKWLIGFTARSEIWISSAPEPETEAYTSAVDEAVSLLAFFTGSESEQAITRKFSFLAPGGQPVEVELNDAPLLSEDHTSVGLQSWASSILLAERLCADPGKYGLGLTTRGGGLRVLELGAGTGLLSITVARILARGQARTPPPVIVATDFHPDVLANLQRNVDSNDDTHDILVRELDWSQPNSSSAPFDRPFDVILAADVVYEPSHASWIANCVTKLLARPAGVLWMIIALRSGGRHEGLSSTVGEAFSFERGGVQILENETLQRIDGHGRADEMGYELFKIGWAEG</sequence>
<evidence type="ECO:0000256" key="1">
    <source>
        <dbReference type="SAM" id="MobiDB-lite"/>
    </source>
</evidence>
<dbReference type="PANTHER" id="PTHR14614">
    <property type="entry name" value="HEPATOCELLULAR CARCINOMA-ASSOCIATED ANTIGEN"/>
    <property type="match status" value="1"/>
</dbReference>
<dbReference type="GO" id="GO:0032259">
    <property type="term" value="P:methylation"/>
    <property type="evidence" value="ECO:0007669"/>
    <property type="project" value="UniProtKB-KW"/>
</dbReference>
<feature type="region of interest" description="Disordered" evidence="1">
    <location>
        <begin position="59"/>
        <end position="88"/>
    </location>
</feature>
<dbReference type="InterPro" id="IPR019410">
    <property type="entry name" value="Methyltransf_16"/>
</dbReference>
<dbReference type="Gene3D" id="3.40.50.150">
    <property type="entry name" value="Vaccinia Virus protein VP39"/>
    <property type="match status" value="1"/>
</dbReference>
<dbReference type="PANTHER" id="PTHR14614:SF147">
    <property type="entry name" value="S-ADENOSYLMETHIONINE-DEPENDENT METHYLTRANSFERASE OF THE SEVEN BETA-STRAND FAMILY"/>
    <property type="match status" value="1"/>
</dbReference>
<dbReference type="AlphaFoldDB" id="A0A9P5MY19"/>
<accession>A0A9P5MY19</accession>
<gene>
    <name evidence="2" type="ORF">DFH94DRAFT_452281</name>
</gene>
<proteinExistence type="predicted"/>
<dbReference type="Pfam" id="PF10294">
    <property type="entry name" value="Methyltransf_16"/>
    <property type="match status" value="1"/>
</dbReference>
<comment type="caution">
    <text evidence="2">The sequence shown here is derived from an EMBL/GenBank/DDBJ whole genome shotgun (WGS) entry which is preliminary data.</text>
</comment>
<keyword evidence="2" id="KW-0808">Transferase</keyword>
<feature type="compositionally biased region" description="Acidic residues" evidence="1">
    <location>
        <begin position="74"/>
        <end position="88"/>
    </location>
</feature>
<evidence type="ECO:0000313" key="2">
    <source>
        <dbReference type="EMBL" id="KAF8481336.1"/>
    </source>
</evidence>
<name>A0A9P5MY19_9AGAM</name>
<dbReference type="SUPFAM" id="SSF53335">
    <property type="entry name" value="S-adenosyl-L-methionine-dependent methyltransferases"/>
    <property type="match status" value="1"/>
</dbReference>
<reference evidence="2" key="1">
    <citation type="submission" date="2019-10" db="EMBL/GenBank/DDBJ databases">
        <authorList>
            <consortium name="DOE Joint Genome Institute"/>
            <person name="Kuo A."/>
            <person name="Miyauchi S."/>
            <person name="Kiss E."/>
            <person name="Drula E."/>
            <person name="Kohler A."/>
            <person name="Sanchez-Garcia M."/>
            <person name="Andreopoulos B."/>
            <person name="Barry K.W."/>
            <person name="Bonito G."/>
            <person name="Buee M."/>
            <person name="Carver A."/>
            <person name="Chen C."/>
            <person name="Cichocki N."/>
            <person name="Clum A."/>
            <person name="Culley D."/>
            <person name="Crous P.W."/>
            <person name="Fauchery L."/>
            <person name="Girlanda M."/>
            <person name="Hayes R."/>
            <person name="Keri Z."/>
            <person name="LaButti K."/>
            <person name="Lipzen A."/>
            <person name="Lombard V."/>
            <person name="Magnuson J."/>
            <person name="Maillard F."/>
            <person name="Morin E."/>
            <person name="Murat C."/>
            <person name="Nolan M."/>
            <person name="Ohm R."/>
            <person name="Pangilinan J."/>
            <person name="Pereira M."/>
            <person name="Perotto S."/>
            <person name="Peter M."/>
            <person name="Riley R."/>
            <person name="Sitrit Y."/>
            <person name="Stielow B."/>
            <person name="Szollosi G."/>
            <person name="Zifcakova L."/>
            <person name="Stursova M."/>
            <person name="Spatafora J.W."/>
            <person name="Tedersoo L."/>
            <person name="Vaario L.-M."/>
            <person name="Yamada A."/>
            <person name="Yan M."/>
            <person name="Wang P."/>
            <person name="Xu J."/>
            <person name="Bruns T."/>
            <person name="Baldrian P."/>
            <person name="Vilgalys R."/>
            <person name="Henrissat B."/>
            <person name="Grigoriev I.V."/>
            <person name="Hibbett D."/>
            <person name="Nagy L.G."/>
            <person name="Martin F.M."/>
        </authorList>
    </citation>
    <scope>NUCLEOTIDE SEQUENCE</scope>
    <source>
        <strain evidence="2">Prilba</strain>
    </source>
</reference>
<keyword evidence="3" id="KW-1185">Reference proteome</keyword>
<reference evidence="2" key="2">
    <citation type="journal article" date="2020" name="Nat. Commun.">
        <title>Large-scale genome sequencing of mycorrhizal fungi provides insights into the early evolution of symbiotic traits.</title>
        <authorList>
            <person name="Miyauchi S."/>
            <person name="Kiss E."/>
            <person name="Kuo A."/>
            <person name="Drula E."/>
            <person name="Kohler A."/>
            <person name="Sanchez-Garcia M."/>
            <person name="Morin E."/>
            <person name="Andreopoulos B."/>
            <person name="Barry K.W."/>
            <person name="Bonito G."/>
            <person name="Buee M."/>
            <person name="Carver A."/>
            <person name="Chen C."/>
            <person name="Cichocki N."/>
            <person name="Clum A."/>
            <person name="Culley D."/>
            <person name="Crous P.W."/>
            <person name="Fauchery L."/>
            <person name="Girlanda M."/>
            <person name="Hayes R.D."/>
            <person name="Keri Z."/>
            <person name="LaButti K."/>
            <person name="Lipzen A."/>
            <person name="Lombard V."/>
            <person name="Magnuson J."/>
            <person name="Maillard F."/>
            <person name="Murat C."/>
            <person name="Nolan M."/>
            <person name="Ohm R.A."/>
            <person name="Pangilinan J."/>
            <person name="Pereira M.F."/>
            <person name="Perotto S."/>
            <person name="Peter M."/>
            <person name="Pfister S."/>
            <person name="Riley R."/>
            <person name="Sitrit Y."/>
            <person name="Stielow J.B."/>
            <person name="Szollosi G."/>
            <person name="Zifcakova L."/>
            <person name="Stursova M."/>
            <person name="Spatafora J.W."/>
            <person name="Tedersoo L."/>
            <person name="Vaario L.M."/>
            <person name="Yamada A."/>
            <person name="Yan M."/>
            <person name="Wang P."/>
            <person name="Xu J."/>
            <person name="Bruns T."/>
            <person name="Baldrian P."/>
            <person name="Vilgalys R."/>
            <person name="Dunand C."/>
            <person name="Henrissat B."/>
            <person name="Grigoriev I.V."/>
            <person name="Hibbett D."/>
            <person name="Nagy L.G."/>
            <person name="Martin F.M."/>
        </authorList>
    </citation>
    <scope>NUCLEOTIDE SEQUENCE</scope>
    <source>
        <strain evidence="2">Prilba</strain>
    </source>
</reference>
<keyword evidence="2" id="KW-0489">Methyltransferase</keyword>
<protein>
    <submittedName>
        <fullName evidence="2">Methyltransferase-domain-containing protein</fullName>
    </submittedName>
</protein>
<dbReference type="EMBL" id="WHVB01000007">
    <property type="protein sequence ID" value="KAF8481336.1"/>
    <property type="molecule type" value="Genomic_DNA"/>
</dbReference>
<dbReference type="Proteomes" id="UP000759537">
    <property type="component" value="Unassembled WGS sequence"/>
</dbReference>
<dbReference type="InterPro" id="IPR029063">
    <property type="entry name" value="SAM-dependent_MTases_sf"/>
</dbReference>
<dbReference type="CDD" id="cd02440">
    <property type="entry name" value="AdoMet_MTases"/>
    <property type="match status" value="1"/>
</dbReference>
<organism evidence="2 3">
    <name type="scientific">Russula ochroleuca</name>
    <dbReference type="NCBI Taxonomy" id="152965"/>
    <lineage>
        <taxon>Eukaryota</taxon>
        <taxon>Fungi</taxon>
        <taxon>Dikarya</taxon>
        <taxon>Basidiomycota</taxon>
        <taxon>Agaricomycotina</taxon>
        <taxon>Agaricomycetes</taxon>
        <taxon>Russulales</taxon>
        <taxon>Russulaceae</taxon>
        <taxon>Russula</taxon>
    </lineage>
</organism>
<evidence type="ECO:0000313" key="3">
    <source>
        <dbReference type="Proteomes" id="UP000759537"/>
    </source>
</evidence>